<keyword evidence="2" id="KW-1185">Reference proteome</keyword>
<sequence>MREIFKHFVFTRVNLGFKDLIGRGNVKLFNLQSWLDYRFNIFYATCLPSIMSQTNQKFIWYIFLDIETPQKYINELHSIIKGHLNIVVLLKEGSFSNVLEHARNSILDLGVESFNYLITTRIDSDDMIHKEYINEIQKRFNFQKYAAINFNKGFVYDLRFKLLGTAINKSNPFISVIERVDPLNSFKTVFHVEHSKFIFIKERILIESGERMWAMTIHDLNIDTKFYGNPKLFSTLPKINGFHFKFINNAPPKLKLKFKKLFYKKKLKKVVPFFLNQIKLHV</sequence>
<dbReference type="EMBL" id="JAANYN010000002">
    <property type="protein sequence ID" value="NHE56241.1"/>
    <property type="molecule type" value="Genomic_DNA"/>
</dbReference>
<evidence type="ECO:0008006" key="3">
    <source>
        <dbReference type="Google" id="ProtNLM"/>
    </source>
</evidence>
<proteinExistence type="predicted"/>
<accession>A0ABX0H362</accession>
<comment type="caution">
    <text evidence="1">The sequence shown here is derived from an EMBL/GenBank/DDBJ whole genome shotgun (WGS) entry which is preliminary data.</text>
</comment>
<gene>
    <name evidence="1" type="ORF">G9Q97_05355</name>
</gene>
<dbReference type="RefSeq" id="WP_166143882.1">
    <property type="nucleotide sequence ID" value="NZ_JAANYN010000002.1"/>
</dbReference>
<dbReference type="Pfam" id="PF11316">
    <property type="entry name" value="Rhamno_transf"/>
    <property type="match status" value="1"/>
</dbReference>
<evidence type="ECO:0000313" key="1">
    <source>
        <dbReference type="EMBL" id="NHE56241.1"/>
    </source>
</evidence>
<name>A0ABX0H362_9BACT</name>
<dbReference type="InterPro" id="IPR021466">
    <property type="entry name" value="Put_rhamnosyl_transferase"/>
</dbReference>
<reference evidence="1 2" key="1">
    <citation type="submission" date="2020-03" db="EMBL/GenBank/DDBJ databases">
        <title>Cyclobacterium plantarum sp. nov., a marine bacterium isolated from a coastal-marine wetland.</title>
        <authorList>
            <person name="Sanchez-Porro C."/>
            <person name="Ventosa A."/>
            <person name="Amoozegar M."/>
        </authorList>
    </citation>
    <scope>NUCLEOTIDE SEQUENCE [LARGE SCALE GENOMIC DNA]</scope>
    <source>
        <strain evidence="1 2">GBPx2</strain>
    </source>
</reference>
<protein>
    <recommendedName>
        <fullName evidence="3">Rhamnosyltransferase</fullName>
    </recommendedName>
</protein>
<organism evidence="1 2">
    <name type="scientific">Cyclobacterium plantarum</name>
    <dbReference type="NCBI Taxonomy" id="2716263"/>
    <lineage>
        <taxon>Bacteria</taxon>
        <taxon>Pseudomonadati</taxon>
        <taxon>Bacteroidota</taxon>
        <taxon>Cytophagia</taxon>
        <taxon>Cytophagales</taxon>
        <taxon>Cyclobacteriaceae</taxon>
        <taxon>Cyclobacterium</taxon>
    </lineage>
</organism>
<dbReference type="Proteomes" id="UP000649799">
    <property type="component" value="Unassembled WGS sequence"/>
</dbReference>
<evidence type="ECO:0000313" key="2">
    <source>
        <dbReference type="Proteomes" id="UP000649799"/>
    </source>
</evidence>